<dbReference type="PRINTS" id="PR00118">
    <property type="entry name" value="BLACTAMASEA"/>
</dbReference>
<feature type="domain" description="Beta-lactamase class A catalytic" evidence="6">
    <location>
        <begin position="99"/>
        <end position="315"/>
    </location>
</feature>
<dbReference type="PROSITE" id="PS00146">
    <property type="entry name" value="BETA_LACTAMASE_A"/>
    <property type="match status" value="1"/>
</dbReference>
<dbReference type="Proteomes" id="UP000373149">
    <property type="component" value="Unassembled WGS sequence"/>
</dbReference>
<dbReference type="GO" id="GO:0030655">
    <property type="term" value="P:beta-lactam antibiotic catabolic process"/>
    <property type="evidence" value="ECO:0007669"/>
    <property type="project" value="InterPro"/>
</dbReference>
<dbReference type="GO" id="GO:0008800">
    <property type="term" value="F:beta-lactamase activity"/>
    <property type="evidence" value="ECO:0007669"/>
    <property type="project" value="UniProtKB-UniRule"/>
</dbReference>
<dbReference type="InterPro" id="IPR012338">
    <property type="entry name" value="Beta-lactam/transpept-like"/>
</dbReference>
<dbReference type="SUPFAM" id="SSF56601">
    <property type="entry name" value="beta-lactamase/transpeptidase-like"/>
    <property type="match status" value="1"/>
</dbReference>
<dbReference type="GO" id="GO:0046677">
    <property type="term" value="P:response to antibiotic"/>
    <property type="evidence" value="ECO:0007669"/>
    <property type="project" value="UniProtKB-UniRule"/>
</dbReference>
<organism evidence="7 8">
    <name type="scientific">Streptomyces acidicola</name>
    <dbReference type="NCBI Taxonomy" id="2596892"/>
    <lineage>
        <taxon>Bacteria</taxon>
        <taxon>Bacillati</taxon>
        <taxon>Actinomycetota</taxon>
        <taxon>Actinomycetes</taxon>
        <taxon>Kitasatosporales</taxon>
        <taxon>Streptomycetaceae</taxon>
        <taxon>Streptomyces</taxon>
    </lineage>
</organism>
<keyword evidence="8" id="KW-1185">Reference proteome</keyword>
<dbReference type="EMBL" id="VMNX01000258">
    <property type="protein sequence ID" value="MPY54270.1"/>
    <property type="molecule type" value="Genomic_DNA"/>
</dbReference>
<dbReference type="Pfam" id="PF13354">
    <property type="entry name" value="Beta-lactamase2"/>
    <property type="match status" value="1"/>
</dbReference>
<evidence type="ECO:0000256" key="3">
    <source>
        <dbReference type="ARBA" id="ARBA00022801"/>
    </source>
</evidence>
<dbReference type="InterPro" id="IPR000871">
    <property type="entry name" value="Beta-lactam_class-A"/>
</dbReference>
<sequence length="341" mass="36698">MRTTRHTPARLTSARLTSGRLTSARLTSARRALRGALAVLALLVPLAACGQDGSTASSTSQTSSALPSRSAVTTVPVAATAPFTGELKELEREYDARLGVYAIDTGTGREVAYRDGERFGYHSTFKALEAGAVLRKYSLSGMNRVVRYSEDDLIANSPITEKHVETGMTLSELCDAAVRYSDNAAANLLYEELGGPKALEAELRKLGDKVTSMDRIEPHLSNWVPGETRDTTTPRAVAKDLRAYVLGDVLGKRERDRLTTWLKTNTTGDEVIRAGVPEGWVVGDKTGSGSYYGARNDIAVVWPPDSAPIVMAILTNRGKEDDTHDNKLIAEAASVVADTLS</sequence>
<keyword evidence="4 5" id="KW-0046">Antibiotic resistance</keyword>
<gene>
    <name evidence="7" type="primary">bla</name>
    <name evidence="7" type="ORF">FPZ41_39250</name>
</gene>
<dbReference type="AlphaFoldDB" id="A0A5N8X3W8"/>
<dbReference type="Gene3D" id="3.40.710.10">
    <property type="entry name" value="DD-peptidase/beta-lactamase superfamily"/>
    <property type="match status" value="1"/>
</dbReference>
<comment type="caution">
    <text evidence="7">The sequence shown here is derived from an EMBL/GenBank/DDBJ whole genome shotgun (WGS) entry which is preliminary data.</text>
</comment>
<name>A0A5N8X3W8_9ACTN</name>
<reference evidence="7 8" key="1">
    <citation type="submission" date="2019-09" db="EMBL/GenBank/DDBJ databases">
        <authorList>
            <person name="Duangmal K."/>
            <person name="Teo W.F.A."/>
            <person name="Lipun K."/>
        </authorList>
    </citation>
    <scope>NUCLEOTIDE SEQUENCE [LARGE SCALE GENOMIC DNA]</scope>
    <source>
        <strain evidence="7 8">K1PN6</strain>
    </source>
</reference>
<accession>A0A5N8X3W8</accession>
<evidence type="ECO:0000256" key="4">
    <source>
        <dbReference type="ARBA" id="ARBA00023251"/>
    </source>
</evidence>
<dbReference type="PANTHER" id="PTHR35333">
    <property type="entry name" value="BETA-LACTAMASE"/>
    <property type="match status" value="1"/>
</dbReference>
<dbReference type="RefSeq" id="WP_152868684.1">
    <property type="nucleotide sequence ID" value="NZ_VMNX01000258.1"/>
</dbReference>
<comment type="catalytic activity">
    <reaction evidence="5">
        <text>a beta-lactam + H2O = a substituted beta-amino acid</text>
        <dbReference type="Rhea" id="RHEA:20401"/>
        <dbReference type="ChEBI" id="CHEBI:15377"/>
        <dbReference type="ChEBI" id="CHEBI:35627"/>
        <dbReference type="ChEBI" id="CHEBI:140347"/>
        <dbReference type="EC" id="3.5.2.6"/>
    </reaction>
</comment>
<proteinExistence type="inferred from homology"/>
<evidence type="ECO:0000313" key="7">
    <source>
        <dbReference type="EMBL" id="MPY54270.1"/>
    </source>
</evidence>
<keyword evidence="3 5" id="KW-0378">Hydrolase</keyword>
<evidence type="ECO:0000256" key="1">
    <source>
        <dbReference type="ARBA" id="ARBA00009009"/>
    </source>
</evidence>
<evidence type="ECO:0000256" key="5">
    <source>
        <dbReference type="RuleBase" id="RU361140"/>
    </source>
</evidence>
<dbReference type="NCBIfam" id="NF033103">
    <property type="entry name" value="bla_class_A"/>
    <property type="match status" value="1"/>
</dbReference>
<dbReference type="InterPro" id="IPR023650">
    <property type="entry name" value="Beta-lactam_class-A_AS"/>
</dbReference>
<evidence type="ECO:0000259" key="6">
    <source>
        <dbReference type="Pfam" id="PF13354"/>
    </source>
</evidence>
<protein>
    <recommendedName>
        <fullName evidence="2 5">Beta-lactamase</fullName>
        <ecNumber evidence="2 5">3.5.2.6</ecNumber>
    </recommendedName>
</protein>
<dbReference type="PANTHER" id="PTHR35333:SF3">
    <property type="entry name" value="BETA-LACTAMASE-TYPE TRANSPEPTIDASE FOLD CONTAINING PROTEIN"/>
    <property type="match status" value="1"/>
</dbReference>
<evidence type="ECO:0000313" key="8">
    <source>
        <dbReference type="Proteomes" id="UP000373149"/>
    </source>
</evidence>
<evidence type="ECO:0000256" key="2">
    <source>
        <dbReference type="ARBA" id="ARBA00012865"/>
    </source>
</evidence>
<dbReference type="EC" id="3.5.2.6" evidence="2 5"/>
<dbReference type="InterPro" id="IPR045155">
    <property type="entry name" value="Beta-lactam_cat"/>
</dbReference>
<comment type="similarity">
    <text evidence="1 5">Belongs to the class-A beta-lactamase family.</text>
</comment>